<dbReference type="InterPro" id="IPR029052">
    <property type="entry name" value="Metallo-depent_PP-like"/>
</dbReference>
<sequence>MVPRGAELPEEPADEKPILHVGGAQAIYTDNIPPQIQYTALGHLHRMHRVGDHPGPVYYSGSPLSYSFGEANQKKYVLLVDVQPGNAAEVREMELTKGKRLLRKRAQGMEEALAWLSDNPNALVELTLVTDTFLTALERRQLNAAHAGIVAIIPEVTHADRLSTHSKQIDLTQSMEDLFRDYFQHEKGQAPNDDIMQLFTEILAQEEE</sequence>
<proteinExistence type="predicted"/>
<dbReference type="InterPro" id="IPR050535">
    <property type="entry name" value="DNA_Repair-Maintenance_Comp"/>
</dbReference>
<keyword evidence="1" id="KW-0269">Exonuclease</keyword>
<dbReference type="RefSeq" id="WP_227625639.1">
    <property type="nucleotide sequence ID" value="NZ_BAZW01000016.1"/>
</dbReference>
<dbReference type="PANTHER" id="PTHR30337:SF0">
    <property type="entry name" value="NUCLEASE SBCCD SUBUNIT D"/>
    <property type="match status" value="1"/>
</dbReference>
<protein>
    <submittedName>
        <fullName evidence="1">Exonuclease SbcD</fullName>
    </submittedName>
</protein>
<keyword evidence="1" id="KW-0378">Hydrolase</keyword>
<dbReference type="Proteomes" id="UP000032900">
    <property type="component" value="Unassembled WGS sequence"/>
</dbReference>
<dbReference type="EMBL" id="BAZW01000016">
    <property type="protein sequence ID" value="GAO29960.1"/>
    <property type="molecule type" value="Genomic_DNA"/>
</dbReference>
<dbReference type="PANTHER" id="PTHR30337">
    <property type="entry name" value="COMPONENT OF ATP-DEPENDENT DSDNA EXONUCLEASE"/>
    <property type="match status" value="1"/>
</dbReference>
<reference evidence="1 2" key="1">
    <citation type="journal article" date="2015" name="Microbes Environ.">
        <title>Distribution and evolution of nitrogen fixation genes in the phylum bacteroidetes.</title>
        <authorList>
            <person name="Inoue J."/>
            <person name="Oshima K."/>
            <person name="Suda W."/>
            <person name="Sakamoto M."/>
            <person name="Iino T."/>
            <person name="Noda S."/>
            <person name="Hongoh Y."/>
            <person name="Hattori M."/>
            <person name="Ohkuma M."/>
        </authorList>
    </citation>
    <scope>NUCLEOTIDE SEQUENCE [LARGE SCALE GENOMIC DNA]</scope>
    <source>
        <strain evidence="1">JCM 15548</strain>
    </source>
</reference>
<dbReference type="GO" id="GO:0004527">
    <property type="term" value="F:exonuclease activity"/>
    <property type="evidence" value="ECO:0007669"/>
    <property type="project" value="UniProtKB-KW"/>
</dbReference>
<evidence type="ECO:0000313" key="2">
    <source>
        <dbReference type="Proteomes" id="UP000032900"/>
    </source>
</evidence>
<dbReference type="STRING" id="1236989.JCM15548_12197"/>
<organism evidence="1 2">
    <name type="scientific">Geofilum rubicundum JCM 15548</name>
    <dbReference type="NCBI Taxonomy" id="1236989"/>
    <lineage>
        <taxon>Bacteria</taxon>
        <taxon>Pseudomonadati</taxon>
        <taxon>Bacteroidota</taxon>
        <taxon>Bacteroidia</taxon>
        <taxon>Marinilabiliales</taxon>
        <taxon>Marinilabiliaceae</taxon>
        <taxon>Geofilum</taxon>
    </lineage>
</organism>
<accession>A0A0E9LYM4</accession>
<evidence type="ECO:0000313" key="1">
    <source>
        <dbReference type="EMBL" id="GAO29960.1"/>
    </source>
</evidence>
<dbReference type="Gene3D" id="3.60.21.10">
    <property type="match status" value="1"/>
</dbReference>
<gene>
    <name evidence="1" type="ORF">JCM15548_12197</name>
</gene>
<keyword evidence="2" id="KW-1185">Reference proteome</keyword>
<name>A0A0E9LYM4_9BACT</name>
<dbReference type="SUPFAM" id="SSF56300">
    <property type="entry name" value="Metallo-dependent phosphatases"/>
    <property type="match status" value="1"/>
</dbReference>
<dbReference type="AlphaFoldDB" id="A0A0E9LYM4"/>
<comment type="caution">
    <text evidence="1">The sequence shown here is derived from an EMBL/GenBank/DDBJ whole genome shotgun (WGS) entry which is preliminary data.</text>
</comment>
<keyword evidence="1" id="KW-0540">Nuclease</keyword>